<dbReference type="Gene3D" id="3.30.160.60">
    <property type="entry name" value="Classic Zinc Finger"/>
    <property type="match status" value="2"/>
</dbReference>
<feature type="domain" description="C2H2-type" evidence="8">
    <location>
        <begin position="39"/>
        <end position="66"/>
    </location>
</feature>
<accession>A0A087V0A6</accession>
<feature type="non-terminal residue" evidence="9">
    <location>
        <position position="96"/>
    </location>
</feature>
<keyword evidence="2" id="KW-0479">Metal-binding</keyword>
<dbReference type="PROSITE" id="PS00028">
    <property type="entry name" value="ZINC_FINGER_C2H2_1"/>
    <property type="match status" value="1"/>
</dbReference>
<protein>
    <submittedName>
        <fullName evidence="9">RE1-silencing transcription factor</fullName>
    </submittedName>
</protein>
<evidence type="ECO:0000256" key="4">
    <source>
        <dbReference type="ARBA" id="ARBA00022771"/>
    </source>
</evidence>
<dbReference type="InterPro" id="IPR036236">
    <property type="entry name" value="Znf_C2H2_sf"/>
</dbReference>
<dbReference type="GO" id="GO:0005634">
    <property type="term" value="C:nucleus"/>
    <property type="evidence" value="ECO:0007669"/>
    <property type="project" value="UniProtKB-SubCell"/>
</dbReference>
<dbReference type="GO" id="GO:0008270">
    <property type="term" value="F:zinc ion binding"/>
    <property type="evidence" value="ECO:0007669"/>
    <property type="project" value="UniProtKB-KW"/>
</dbReference>
<evidence type="ECO:0000256" key="2">
    <source>
        <dbReference type="ARBA" id="ARBA00022723"/>
    </source>
</evidence>
<evidence type="ECO:0000256" key="7">
    <source>
        <dbReference type="PROSITE-ProRule" id="PRU00042"/>
    </source>
</evidence>
<dbReference type="PROSITE" id="PS50157">
    <property type="entry name" value="ZINC_FINGER_C2H2_2"/>
    <property type="match status" value="2"/>
</dbReference>
<evidence type="ECO:0000313" key="9">
    <source>
        <dbReference type="EMBL" id="KFM83045.1"/>
    </source>
</evidence>
<dbReference type="GO" id="GO:0000981">
    <property type="term" value="F:DNA-binding transcription factor activity, RNA polymerase II-specific"/>
    <property type="evidence" value="ECO:0007669"/>
    <property type="project" value="TreeGrafter"/>
</dbReference>
<evidence type="ECO:0000256" key="1">
    <source>
        <dbReference type="ARBA" id="ARBA00004123"/>
    </source>
</evidence>
<evidence type="ECO:0000256" key="5">
    <source>
        <dbReference type="ARBA" id="ARBA00022833"/>
    </source>
</evidence>
<keyword evidence="4 7" id="KW-0863">Zinc-finger</keyword>
<dbReference type="PANTHER" id="PTHR24394">
    <property type="entry name" value="ZINC FINGER PROTEIN"/>
    <property type="match status" value="1"/>
</dbReference>
<dbReference type="Pfam" id="PF00096">
    <property type="entry name" value="zf-C2H2"/>
    <property type="match status" value="2"/>
</dbReference>
<dbReference type="SMART" id="SM00355">
    <property type="entry name" value="ZnF_C2H2"/>
    <property type="match status" value="2"/>
</dbReference>
<dbReference type="FunFam" id="3.30.160.60:FF:000260">
    <property type="entry name" value="Spalt-like transcription factor 1"/>
    <property type="match status" value="1"/>
</dbReference>
<dbReference type="SUPFAM" id="SSF57667">
    <property type="entry name" value="beta-beta-alpha zinc fingers"/>
    <property type="match status" value="1"/>
</dbReference>
<keyword evidence="3" id="KW-0677">Repeat</keyword>
<dbReference type="AlphaFoldDB" id="A0A087V0A6"/>
<organism evidence="9 10">
    <name type="scientific">Stegodyphus mimosarum</name>
    <name type="common">African social velvet spider</name>
    <dbReference type="NCBI Taxonomy" id="407821"/>
    <lineage>
        <taxon>Eukaryota</taxon>
        <taxon>Metazoa</taxon>
        <taxon>Ecdysozoa</taxon>
        <taxon>Arthropoda</taxon>
        <taxon>Chelicerata</taxon>
        <taxon>Arachnida</taxon>
        <taxon>Araneae</taxon>
        <taxon>Araneomorphae</taxon>
        <taxon>Entelegynae</taxon>
        <taxon>Eresoidea</taxon>
        <taxon>Eresidae</taxon>
        <taxon>Stegodyphus</taxon>
    </lineage>
</organism>
<keyword evidence="6" id="KW-0539">Nucleus</keyword>
<keyword evidence="10" id="KW-1185">Reference proteome</keyword>
<dbReference type="PANTHER" id="PTHR24394:SF29">
    <property type="entry name" value="MYONEURIN"/>
    <property type="match status" value="1"/>
</dbReference>
<dbReference type="OrthoDB" id="6365676at2759"/>
<dbReference type="InterPro" id="IPR013087">
    <property type="entry name" value="Znf_C2H2_type"/>
</dbReference>
<keyword evidence="5" id="KW-0862">Zinc</keyword>
<evidence type="ECO:0000313" key="10">
    <source>
        <dbReference type="Proteomes" id="UP000054359"/>
    </source>
</evidence>
<name>A0A087V0A6_STEMI</name>
<gene>
    <name evidence="9" type="ORF">X975_12540</name>
</gene>
<dbReference type="OMA" id="GKEYSFI"/>
<feature type="domain" description="C2H2-type" evidence="8">
    <location>
        <begin position="67"/>
        <end position="94"/>
    </location>
</feature>
<evidence type="ECO:0000256" key="3">
    <source>
        <dbReference type="ARBA" id="ARBA00022737"/>
    </source>
</evidence>
<evidence type="ECO:0000256" key="6">
    <source>
        <dbReference type="ARBA" id="ARBA00023242"/>
    </source>
</evidence>
<dbReference type="Proteomes" id="UP000054359">
    <property type="component" value="Unassembled WGS sequence"/>
</dbReference>
<evidence type="ECO:0000259" key="8">
    <source>
        <dbReference type="PROSITE" id="PS50157"/>
    </source>
</evidence>
<proteinExistence type="predicted"/>
<comment type="subcellular location">
    <subcellularLocation>
        <location evidence="1">Nucleus</location>
    </subcellularLocation>
</comment>
<sequence>MFLIYIGFQNYFTTGKEYSFISSYPRRRRKRGEGPGKRFLCPKCSYSTDQRGDFTRHELTHTGERPHACSICNKRFTLKGNLQAHLALHARQSNNL</sequence>
<dbReference type="EMBL" id="KK122587">
    <property type="protein sequence ID" value="KFM83045.1"/>
    <property type="molecule type" value="Genomic_DNA"/>
</dbReference>
<reference evidence="9 10" key="1">
    <citation type="submission" date="2013-11" db="EMBL/GenBank/DDBJ databases">
        <title>Genome sequencing of Stegodyphus mimosarum.</title>
        <authorList>
            <person name="Bechsgaard J."/>
        </authorList>
    </citation>
    <scope>NUCLEOTIDE SEQUENCE [LARGE SCALE GENOMIC DNA]</scope>
</reference>
<dbReference type="STRING" id="407821.A0A087V0A6"/>